<name>A0A0C3A364_9AGAM</name>
<feature type="compositionally biased region" description="Low complexity" evidence="1">
    <location>
        <begin position="8"/>
        <end position="19"/>
    </location>
</feature>
<dbReference type="Proteomes" id="UP000053989">
    <property type="component" value="Unassembled WGS sequence"/>
</dbReference>
<evidence type="ECO:0000256" key="1">
    <source>
        <dbReference type="SAM" id="MobiDB-lite"/>
    </source>
</evidence>
<organism evidence="2 3">
    <name type="scientific">Scleroderma citrinum Foug A</name>
    <dbReference type="NCBI Taxonomy" id="1036808"/>
    <lineage>
        <taxon>Eukaryota</taxon>
        <taxon>Fungi</taxon>
        <taxon>Dikarya</taxon>
        <taxon>Basidiomycota</taxon>
        <taxon>Agaricomycotina</taxon>
        <taxon>Agaricomycetes</taxon>
        <taxon>Agaricomycetidae</taxon>
        <taxon>Boletales</taxon>
        <taxon>Sclerodermatineae</taxon>
        <taxon>Sclerodermataceae</taxon>
        <taxon>Scleroderma</taxon>
    </lineage>
</organism>
<sequence>MREIQVHANTSTSASTSASVTLPAGPGPSSLWHAIRPWTPHWTLAVREITSVSATFILSSALDSRATAAATSTSDGTEAELIYDCDPSTSSSSMTPSATPSAVSAVDMRRPVLADTDLSVVVNGSTWQRFIMRMHESADEAIVLIHGLYPGRQYDIDITLVGGGVVGRQMVVTSEGKSADSFYRRQHKMN</sequence>
<dbReference type="STRING" id="1036808.A0A0C3A364"/>
<feature type="region of interest" description="Disordered" evidence="1">
    <location>
        <begin position="1"/>
        <end position="23"/>
    </location>
</feature>
<evidence type="ECO:0000313" key="2">
    <source>
        <dbReference type="EMBL" id="KIM59092.1"/>
    </source>
</evidence>
<reference evidence="2 3" key="1">
    <citation type="submission" date="2014-04" db="EMBL/GenBank/DDBJ databases">
        <authorList>
            <consortium name="DOE Joint Genome Institute"/>
            <person name="Kuo A."/>
            <person name="Kohler A."/>
            <person name="Nagy L.G."/>
            <person name="Floudas D."/>
            <person name="Copeland A."/>
            <person name="Barry K.W."/>
            <person name="Cichocki N."/>
            <person name="Veneault-Fourrey C."/>
            <person name="LaButti K."/>
            <person name="Lindquist E.A."/>
            <person name="Lipzen A."/>
            <person name="Lundell T."/>
            <person name="Morin E."/>
            <person name="Murat C."/>
            <person name="Sun H."/>
            <person name="Tunlid A."/>
            <person name="Henrissat B."/>
            <person name="Grigoriev I.V."/>
            <person name="Hibbett D.S."/>
            <person name="Martin F."/>
            <person name="Nordberg H.P."/>
            <person name="Cantor M.N."/>
            <person name="Hua S.X."/>
        </authorList>
    </citation>
    <scope>NUCLEOTIDE SEQUENCE [LARGE SCALE GENOMIC DNA]</scope>
    <source>
        <strain evidence="2 3">Foug A</strain>
    </source>
</reference>
<dbReference type="HOGENOM" id="CLU_1548225_0_0_1"/>
<protein>
    <submittedName>
        <fullName evidence="2">Uncharacterized protein</fullName>
    </submittedName>
</protein>
<dbReference type="AlphaFoldDB" id="A0A0C3A364"/>
<keyword evidence="3" id="KW-1185">Reference proteome</keyword>
<gene>
    <name evidence="2" type="ORF">SCLCIDRAFT_1038830</name>
</gene>
<accession>A0A0C3A364</accession>
<reference evidence="3" key="2">
    <citation type="submission" date="2015-01" db="EMBL/GenBank/DDBJ databases">
        <title>Evolutionary Origins and Diversification of the Mycorrhizal Mutualists.</title>
        <authorList>
            <consortium name="DOE Joint Genome Institute"/>
            <consortium name="Mycorrhizal Genomics Consortium"/>
            <person name="Kohler A."/>
            <person name="Kuo A."/>
            <person name="Nagy L.G."/>
            <person name="Floudas D."/>
            <person name="Copeland A."/>
            <person name="Barry K.W."/>
            <person name="Cichocki N."/>
            <person name="Veneault-Fourrey C."/>
            <person name="LaButti K."/>
            <person name="Lindquist E.A."/>
            <person name="Lipzen A."/>
            <person name="Lundell T."/>
            <person name="Morin E."/>
            <person name="Murat C."/>
            <person name="Riley R."/>
            <person name="Ohm R."/>
            <person name="Sun H."/>
            <person name="Tunlid A."/>
            <person name="Henrissat B."/>
            <person name="Grigoriev I.V."/>
            <person name="Hibbett D.S."/>
            <person name="Martin F."/>
        </authorList>
    </citation>
    <scope>NUCLEOTIDE SEQUENCE [LARGE SCALE GENOMIC DNA]</scope>
    <source>
        <strain evidence="3">Foug A</strain>
    </source>
</reference>
<proteinExistence type="predicted"/>
<dbReference type="OrthoDB" id="2596255at2759"/>
<dbReference type="EMBL" id="KN822077">
    <property type="protein sequence ID" value="KIM59092.1"/>
    <property type="molecule type" value="Genomic_DNA"/>
</dbReference>
<evidence type="ECO:0000313" key="3">
    <source>
        <dbReference type="Proteomes" id="UP000053989"/>
    </source>
</evidence>
<dbReference type="InParanoid" id="A0A0C3A364"/>